<keyword evidence="10 11" id="KW-0326">Glycosidase</keyword>
<dbReference type="InterPro" id="IPR015341">
    <property type="entry name" value="Glyco_hydro_38_cen"/>
</dbReference>
<dbReference type="SUPFAM" id="SSF88688">
    <property type="entry name" value="Families 57/38 glycoside transferase middle domain"/>
    <property type="match status" value="1"/>
</dbReference>
<dbReference type="InterPro" id="IPR027291">
    <property type="entry name" value="Glyco_hydro_38_N_sf"/>
</dbReference>
<dbReference type="Gene3D" id="2.70.98.30">
    <property type="entry name" value="Golgi alpha-mannosidase II, domain 4"/>
    <property type="match status" value="1"/>
</dbReference>
<evidence type="ECO:0000313" key="14">
    <source>
        <dbReference type="RefSeq" id="XP_017786053.1"/>
    </source>
</evidence>
<keyword evidence="4 11" id="KW-0479">Metal-binding</keyword>
<keyword evidence="5" id="KW-0732">Signal</keyword>
<dbReference type="Proteomes" id="UP000695000">
    <property type="component" value="Unplaced"/>
</dbReference>
<dbReference type="Pfam" id="PF21260">
    <property type="entry name" value="Laman-like_dom"/>
    <property type="match status" value="1"/>
</dbReference>
<comment type="similarity">
    <text evidence="2 11">Belongs to the glycosyl hydrolase 38 family.</text>
</comment>
<dbReference type="Pfam" id="PF09261">
    <property type="entry name" value="Alpha-mann_mid"/>
    <property type="match status" value="1"/>
</dbReference>
<dbReference type="Gene3D" id="2.60.40.1360">
    <property type="match status" value="1"/>
</dbReference>
<dbReference type="GeneID" id="108569135"/>
<evidence type="ECO:0000256" key="4">
    <source>
        <dbReference type="ARBA" id="ARBA00022723"/>
    </source>
</evidence>
<evidence type="ECO:0000256" key="10">
    <source>
        <dbReference type="ARBA" id="ARBA00023295"/>
    </source>
</evidence>
<proteinExistence type="inferred from homology"/>
<dbReference type="Pfam" id="PF01074">
    <property type="entry name" value="Glyco_hydro_38N"/>
    <property type="match status" value="1"/>
</dbReference>
<dbReference type="Gene3D" id="3.20.110.10">
    <property type="entry name" value="Glycoside hydrolase 38, N terminal domain"/>
    <property type="match status" value="1"/>
</dbReference>
<accession>A0ABM1NGV3</accession>
<dbReference type="Pfam" id="PF17677">
    <property type="entry name" value="Glyco_hydro38C2"/>
    <property type="match status" value="1"/>
</dbReference>
<protein>
    <recommendedName>
        <fullName evidence="3 11">Alpha-mannosidase</fullName>
        <ecNumber evidence="11">3.2.1.-</ecNumber>
    </recommendedName>
</protein>
<dbReference type="InterPro" id="IPR013780">
    <property type="entry name" value="Glyco_hydro_b"/>
</dbReference>
<dbReference type="SMART" id="SM00872">
    <property type="entry name" value="Alpha-mann_mid"/>
    <property type="match status" value="1"/>
</dbReference>
<sequence>MMLLILFLTASALAAPQDAFFPKCGYKSCHKTKDGFINVHIVAHTHDDVGWLKTVDQYYYGSKTNIQKAGVQYILDSVMEELKRDSNRRFIYVETAFFWKWWMKQHDFVKNQVRKFVNNGQLEFIGGAWSMNDEAVTHYQSIIDQFTWGLRKLEDTFGKCGRPKVGWQIDPFGHSREMASIFAQLGFDGLLLGRIDYQDKKFRFTTRTPEMVWRSSANLGESSDLFTSVMYNTYSPPPGFCFDVLCDDEPIIDDKKSDDYNVPKRVFEFFDYVHNVSKAYQTGNVIITMGEDFTYQDANMWFKNLDKLIYYGNELQKNGSKYNLIYSTPSCYLKAVHDEGEKRNLQWKVKTDDFFPYASDPNAYWTGYFTSRPTIKRFERVGNNFLQICKQLYALTDLGPEDGIDLNALREAMGVMQHHDAITGTEKEHVAHDYSRILDRGIEKCGIVVEEALNRLITNRKESELKFDSCPLLNVSQCDSTENHKTFVVTIYNPLSRNVTKYVRLPVKGSAYKVQNSEEELKVQLVPIHQGVLNIPGRESEATKELIFQDSIPALGFKSFYVSEVPGDIVSKEESVKKLDKKPILLKIDERTGMLFEITMNGKTIPLQQNFGYYRGAVGDNDSFQNRSSGAYIFRPNGTDTFTITDNATYKLYLGAHVTELHQTFSNWVTQTIKVYAKQNHVEFDWVIGPIPIDDVNGKEIISRYTTNLKSESTFYTDSNGREMLKRVRDFRPSWKLNLQETISGNYYPVTSRILLRDASNDIEMAIVTDRAQGGSSLADGELELMIHRNCMHDDAFGVGEALMEEAFGTGLVVRGSHHLVVGPYLKSDGISSYERQLLQEKVLDAWTFITPTNLSFVHYKNQYKMKYSGLTQNLPDNVQILTLEPWKGNSYLLRLEHIFEKGEDKNLSTPVSVNLKDLFTAFKLKSFKETTLGANQLLGESKRLQFRTGSSLDDLVDMYDFYEPVDEQEDENWIKGKQAYRTSEFDANDINFHVMDTLEEDTDRFQITLLPMQIRTFVIEIKRYT</sequence>
<reference evidence="14" key="1">
    <citation type="submission" date="2025-08" db="UniProtKB">
        <authorList>
            <consortium name="RefSeq"/>
        </authorList>
    </citation>
    <scope>IDENTIFICATION</scope>
    <source>
        <tissue evidence="14">Whole Larva</tissue>
    </source>
</reference>
<dbReference type="InterPro" id="IPR011330">
    <property type="entry name" value="Glyco_hydro/deAcase_b/a-brl"/>
</dbReference>
<dbReference type="RefSeq" id="XP_017786053.1">
    <property type="nucleotide sequence ID" value="XM_017930564.1"/>
</dbReference>
<comment type="catalytic activity">
    <reaction evidence="1">
        <text>Hydrolysis of terminal, non-reducing alpha-D-mannose residues in alpha-D-mannosides.</text>
        <dbReference type="EC" id="3.2.1.24"/>
    </reaction>
</comment>
<dbReference type="SUPFAM" id="SSF74650">
    <property type="entry name" value="Galactose mutarotase-like"/>
    <property type="match status" value="1"/>
</dbReference>
<dbReference type="Gene3D" id="1.20.1270.50">
    <property type="entry name" value="Glycoside hydrolase family 38, central domain"/>
    <property type="match status" value="2"/>
</dbReference>
<dbReference type="InterPro" id="IPR048534">
    <property type="entry name" value="Man2a1-like_dom"/>
</dbReference>
<organism evidence="13 14">
    <name type="scientific">Nicrophorus vespilloides</name>
    <name type="common">Boreal carrion beetle</name>
    <dbReference type="NCBI Taxonomy" id="110193"/>
    <lineage>
        <taxon>Eukaryota</taxon>
        <taxon>Metazoa</taxon>
        <taxon>Ecdysozoa</taxon>
        <taxon>Arthropoda</taxon>
        <taxon>Hexapoda</taxon>
        <taxon>Insecta</taxon>
        <taxon>Pterygota</taxon>
        <taxon>Neoptera</taxon>
        <taxon>Endopterygota</taxon>
        <taxon>Coleoptera</taxon>
        <taxon>Polyphaga</taxon>
        <taxon>Staphyliniformia</taxon>
        <taxon>Silphidae</taxon>
        <taxon>Nicrophorinae</taxon>
        <taxon>Nicrophorus</taxon>
    </lineage>
</organism>
<dbReference type="SUPFAM" id="SSF88713">
    <property type="entry name" value="Glycoside hydrolase/deacetylase"/>
    <property type="match status" value="1"/>
</dbReference>
<keyword evidence="7 11" id="KW-0862">Zinc</keyword>
<name>A0ABM1NGV3_NICVS</name>
<evidence type="ECO:0000256" key="7">
    <source>
        <dbReference type="ARBA" id="ARBA00022833"/>
    </source>
</evidence>
<keyword evidence="13" id="KW-1185">Reference proteome</keyword>
<dbReference type="InterPro" id="IPR000602">
    <property type="entry name" value="Glyco_hydro_38_N"/>
</dbReference>
<keyword evidence="8" id="KW-1015">Disulfide bond</keyword>
<evidence type="ECO:0000256" key="6">
    <source>
        <dbReference type="ARBA" id="ARBA00022801"/>
    </source>
</evidence>
<dbReference type="PANTHER" id="PTHR11607">
    <property type="entry name" value="ALPHA-MANNOSIDASE"/>
    <property type="match status" value="1"/>
</dbReference>
<evidence type="ECO:0000256" key="9">
    <source>
        <dbReference type="ARBA" id="ARBA00023180"/>
    </source>
</evidence>
<dbReference type="InterPro" id="IPR041147">
    <property type="entry name" value="GH38_C"/>
</dbReference>
<evidence type="ECO:0000256" key="8">
    <source>
        <dbReference type="ARBA" id="ARBA00023157"/>
    </source>
</evidence>
<dbReference type="CDD" id="cd10810">
    <property type="entry name" value="GH38N_AMII_LAM_like"/>
    <property type="match status" value="1"/>
</dbReference>
<gene>
    <name evidence="14" type="primary">LOC108569135</name>
</gene>
<evidence type="ECO:0000256" key="11">
    <source>
        <dbReference type="RuleBase" id="RU361199"/>
    </source>
</evidence>
<dbReference type="InterPro" id="IPR028995">
    <property type="entry name" value="Glyco_hydro_57/38_cen_sf"/>
</dbReference>
<dbReference type="InterPro" id="IPR011682">
    <property type="entry name" value="Glyco_hydro_38_C"/>
</dbReference>
<evidence type="ECO:0000313" key="13">
    <source>
        <dbReference type="Proteomes" id="UP000695000"/>
    </source>
</evidence>
<dbReference type="InterPro" id="IPR011013">
    <property type="entry name" value="Gal_mutarotase_sf_dom"/>
</dbReference>
<dbReference type="EC" id="3.2.1.-" evidence="11"/>
<keyword evidence="9" id="KW-0325">Glycoprotein</keyword>
<dbReference type="InterPro" id="IPR050843">
    <property type="entry name" value="Glycosyl_Hydrlase_38"/>
</dbReference>
<dbReference type="Gene3D" id="2.60.40.1180">
    <property type="entry name" value="Golgi alpha-mannosidase II"/>
    <property type="match status" value="1"/>
</dbReference>
<evidence type="ECO:0000256" key="2">
    <source>
        <dbReference type="ARBA" id="ARBA00009792"/>
    </source>
</evidence>
<evidence type="ECO:0000256" key="1">
    <source>
        <dbReference type="ARBA" id="ARBA00000365"/>
    </source>
</evidence>
<dbReference type="PANTHER" id="PTHR11607:SF3">
    <property type="entry name" value="LYSOSOMAL ALPHA-MANNOSIDASE"/>
    <property type="match status" value="1"/>
</dbReference>
<feature type="domain" description="Glycoside hydrolase family 38 central" evidence="12">
    <location>
        <begin position="363"/>
        <end position="438"/>
    </location>
</feature>
<dbReference type="Pfam" id="PF07748">
    <property type="entry name" value="Glyco_hydro_38C"/>
    <property type="match status" value="1"/>
</dbReference>
<comment type="cofactor">
    <cofactor evidence="11">
        <name>Zn(2+)</name>
        <dbReference type="ChEBI" id="CHEBI:29105"/>
    </cofactor>
    <text evidence="11">Binds 1 zinc ion per subunit.</text>
</comment>
<evidence type="ECO:0000259" key="12">
    <source>
        <dbReference type="SMART" id="SM00872"/>
    </source>
</evidence>
<keyword evidence="6 11" id="KW-0378">Hydrolase</keyword>
<evidence type="ECO:0000256" key="3">
    <source>
        <dbReference type="ARBA" id="ARBA00012752"/>
    </source>
</evidence>
<evidence type="ECO:0000256" key="5">
    <source>
        <dbReference type="ARBA" id="ARBA00022729"/>
    </source>
</evidence>
<dbReference type="InterPro" id="IPR037094">
    <property type="entry name" value="Glyco_hydro_38_cen_sf"/>
</dbReference>